<name>A0A1B7WZU5_APHFL</name>
<comment type="caution">
    <text evidence="1">The sequence shown here is derived from an EMBL/GenBank/DDBJ whole genome shotgun (WGS) entry which is preliminary data.</text>
</comment>
<proteinExistence type="predicted"/>
<sequence length="325" mass="32528">MPFQFFDSTDLLVVASTAGVPTTLVNGTGYTVTGGSGSTGSIVTTAAVPATSQVIITRNTAKTQLTSYTTGDRFPALTHERALDKLTMLVQEATVSSLPPTATASGSAPYVLQASSAGATPAWVPQSAGGIAAGAITNTMLAGSITPDKLSTGAPTWNAGGTLTATSFNGNASTATSAARLTTPRAIGLSGDVTGTASFDGSANATIASTIANLPNGIVTASKLGSNEQKQIAKAWGKGASTGGLVPGSYGIDTITRTGLGAYTVQLPINYTDSAVAVVTPDINAGAFYANAFVTSSLPTTIQVRIYNSAPSAVDARFMLAVFAN</sequence>
<dbReference type="EMBL" id="LJOW01000094">
    <property type="protein sequence ID" value="OBQ42641.1"/>
    <property type="molecule type" value="Genomic_DNA"/>
</dbReference>
<gene>
    <name evidence="1" type="ORF">AN484_16685</name>
</gene>
<protein>
    <submittedName>
        <fullName evidence="1">Uncharacterized protein</fullName>
    </submittedName>
</protein>
<dbReference type="AlphaFoldDB" id="A0A1B7WZU5"/>
<accession>A0A1B7WZU5</accession>
<dbReference type="Proteomes" id="UP000092093">
    <property type="component" value="Unassembled WGS sequence"/>
</dbReference>
<evidence type="ECO:0000313" key="1">
    <source>
        <dbReference type="EMBL" id="OBQ42641.1"/>
    </source>
</evidence>
<evidence type="ECO:0000313" key="2">
    <source>
        <dbReference type="Proteomes" id="UP000092093"/>
    </source>
</evidence>
<organism evidence="1 2">
    <name type="scientific">Aphanizomenon flos-aquae WA102</name>
    <dbReference type="NCBI Taxonomy" id="1710896"/>
    <lineage>
        <taxon>Bacteria</taxon>
        <taxon>Bacillati</taxon>
        <taxon>Cyanobacteriota</taxon>
        <taxon>Cyanophyceae</taxon>
        <taxon>Nostocales</taxon>
        <taxon>Aphanizomenonaceae</taxon>
        <taxon>Aphanizomenon</taxon>
    </lineage>
</organism>
<reference evidence="1 2" key="1">
    <citation type="submission" date="2015-09" db="EMBL/GenBank/DDBJ databases">
        <title>Aphanizomenon flos-aquae WA102.</title>
        <authorList>
            <person name="Driscoll C."/>
        </authorList>
    </citation>
    <scope>NUCLEOTIDE SEQUENCE [LARGE SCALE GENOMIC DNA]</scope>
    <source>
        <strain evidence="1">WA102</strain>
    </source>
</reference>